<sequence>SYTTATFDEMGDIPFSCPAHYNYTSPLIRTACQVRSANLVFMCVTGIMLAAPLIPDR</sequence>
<name>A0ACA9MU93_9GLOM</name>
<proteinExistence type="predicted"/>
<feature type="non-terminal residue" evidence="1">
    <location>
        <position position="1"/>
    </location>
</feature>
<evidence type="ECO:0000313" key="2">
    <source>
        <dbReference type="Proteomes" id="UP000789860"/>
    </source>
</evidence>
<evidence type="ECO:0000313" key="1">
    <source>
        <dbReference type="EMBL" id="CAG8609646.1"/>
    </source>
</evidence>
<reference evidence="1" key="1">
    <citation type="submission" date="2021-06" db="EMBL/GenBank/DDBJ databases">
        <authorList>
            <person name="Kallberg Y."/>
            <person name="Tangrot J."/>
            <person name="Rosling A."/>
        </authorList>
    </citation>
    <scope>NUCLEOTIDE SEQUENCE</scope>
    <source>
        <strain evidence="1">AU212A</strain>
    </source>
</reference>
<organism evidence="1 2">
    <name type="scientific">Scutellospora calospora</name>
    <dbReference type="NCBI Taxonomy" id="85575"/>
    <lineage>
        <taxon>Eukaryota</taxon>
        <taxon>Fungi</taxon>
        <taxon>Fungi incertae sedis</taxon>
        <taxon>Mucoromycota</taxon>
        <taxon>Glomeromycotina</taxon>
        <taxon>Glomeromycetes</taxon>
        <taxon>Diversisporales</taxon>
        <taxon>Gigasporaceae</taxon>
        <taxon>Scutellospora</taxon>
    </lineage>
</organism>
<protein>
    <submittedName>
        <fullName evidence="1">5571_t:CDS:1</fullName>
    </submittedName>
</protein>
<dbReference type="EMBL" id="CAJVPM010015721">
    <property type="protein sequence ID" value="CAG8609646.1"/>
    <property type="molecule type" value="Genomic_DNA"/>
</dbReference>
<keyword evidence="2" id="KW-1185">Reference proteome</keyword>
<comment type="caution">
    <text evidence="1">The sequence shown here is derived from an EMBL/GenBank/DDBJ whole genome shotgun (WGS) entry which is preliminary data.</text>
</comment>
<dbReference type="Proteomes" id="UP000789860">
    <property type="component" value="Unassembled WGS sequence"/>
</dbReference>
<accession>A0ACA9MU93</accession>
<gene>
    <name evidence="1" type="ORF">SCALOS_LOCUS7236</name>
</gene>